<feature type="region of interest" description="Disordered" evidence="1">
    <location>
        <begin position="1"/>
        <end position="34"/>
    </location>
</feature>
<feature type="compositionally biased region" description="Basic and acidic residues" evidence="1">
    <location>
        <begin position="1"/>
        <end position="12"/>
    </location>
</feature>
<proteinExistence type="predicted"/>
<sequence>MASKEDGHTSKEKRSHKASKSQATGPSTVTDSSSPKIAMVASNYIALLKTQEQPQEFGVIVEYLHKCLLAYALISTSPTPQSLISNVLSSVSISPRAKSK</sequence>
<protein>
    <submittedName>
        <fullName evidence="2">Uncharacterized protein</fullName>
    </submittedName>
</protein>
<organism evidence="2 3">
    <name type="scientific">Lactuca virosa</name>
    <dbReference type="NCBI Taxonomy" id="75947"/>
    <lineage>
        <taxon>Eukaryota</taxon>
        <taxon>Viridiplantae</taxon>
        <taxon>Streptophyta</taxon>
        <taxon>Embryophyta</taxon>
        <taxon>Tracheophyta</taxon>
        <taxon>Spermatophyta</taxon>
        <taxon>Magnoliopsida</taxon>
        <taxon>eudicotyledons</taxon>
        <taxon>Gunneridae</taxon>
        <taxon>Pentapetalae</taxon>
        <taxon>asterids</taxon>
        <taxon>campanulids</taxon>
        <taxon>Asterales</taxon>
        <taxon>Asteraceae</taxon>
        <taxon>Cichorioideae</taxon>
        <taxon>Cichorieae</taxon>
        <taxon>Lactucinae</taxon>
        <taxon>Lactuca</taxon>
    </lineage>
</organism>
<comment type="caution">
    <text evidence="2">The sequence shown here is derived from an EMBL/GenBank/DDBJ whole genome shotgun (WGS) entry which is preliminary data.</text>
</comment>
<dbReference type="AlphaFoldDB" id="A0AAU9P321"/>
<evidence type="ECO:0000313" key="3">
    <source>
        <dbReference type="Proteomes" id="UP001157418"/>
    </source>
</evidence>
<evidence type="ECO:0000313" key="2">
    <source>
        <dbReference type="EMBL" id="CAH1444496.1"/>
    </source>
</evidence>
<accession>A0AAU9P321</accession>
<name>A0AAU9P321_9ASTR</name>
<dbReference type="EMBL" id="CAKMRJ010005523">
    <property type="protein sequence ID" value="CAH1444496.1"/>
    <property type="molecule type" value="Genomic_DNA"/>
</dbReference>
<feature type="compositionally biased region" description="Polar residues" evidence="1">
    <location>
        <begin position="20"/>
        <end position="34"/>
    </location>
</feature>
<keyword evidence="3" id="KW-1185">Reference proteome</keyword>
<reference evidence="2 3" key="1">
    <citation type="submission" date="2022-01" db="EMBL/GenBank/DDBJ databases">
        <authorList>
            <person name="Xiong W."/>
            <person name="Schranz E."/>
        </authorList>
    </citation>
    <scope>NUCLEOTIDE SEQUENCE [LARGE SCALE GENOMIC DNA]</scope>
</reference>
<gene>
    <name evidence="2" type="ORF">LVIROSA_LOCUS30322</name>
</gene>
<evidence type="ECO:0000256" key="1">
    <source>
        <dbReference type="SAM" id="MobiDB-lite"/>
    </source>
</evidence>
<dbReference type="Proteomes" id="UP001157418">
    <property type="component" value="Unassembled WGS sequence"/>
</dbReference>